<evidence type="ECO:0000256" key="1">
    <source>
        <dbReference type="ARBA" id="ARBA00022679"/>
    </source>
</evidence>
<name>A0A3P7JDK9_STRVU</name>
<dbReference type="Proteomes" id="UP000270094">
    <property type="component" value="Unassembled WGS sequence"/>
</dbReference>
<sequence length="56" mass="5975">MEDRLKIDAAGFDLLMEGWIPSSLGLSSSSSIVCAAVLATWAIYTGRSFEGLSRHG</sequence>
<keyword evidence="5" id="KW-1133">Transmembrane helix</keyword>
<keyword evidence="3" id="KW-0418">Kinase</keyword>
<dbReference type="SUPFAM" id="SSF54211">
    <property type="entry name" value="Ribosomal protein S5 domain 2-like"/>
    <property type="match status" value="1"/>
</dbReference>
<protein>
    <recommendedName>
        <fullName evidence="6">GHMP kinase N-terminal domain-containing protein</fullName>
    </recommendedName>
</protein>
<dbReference type="InterPro" id="IPR006203">
    <property type="entry name" value="GHMP_knse_ATP-bd_CS"/>
</dbReference>
<gene>
    <name evidence="7" type="ORF">SVUK_LOCUS11172</name>
</gene>
<dbReference type="AlphaFoldDB" id="A0A3P7JDK9"/>
<evidence type="ECO:0000259" key="6">
    <source>
        <dbReference type="Pfam" id="PF00288"/>
    </source>
</evidence>
<organism evidence="7 8">
    <name type="scientific">Strongylus vulgaris</name>
    <name type="common">Blood worm</name>
    <dbReference type="NCBI Taxonomy" id="40348"/>
    <lineage>
        <taxon>Eukaryota</taxon>
        <taxon>Metazoa</taxon>
        <taxon>Ecdysozoa</taxon>
        <taxon>Nematoda</taxon>
        <taxon>Chromadorea</taxon>
        <taxon>Rhabditida</taxon>
        <taxon>Rhabditina</taxon>
        <taxon>Rhabditomorpha</taxon>
        <taxon>Strongyloidea</taxon>
        <taxon>Strongylidae</taxon>
        <taxon>Strongylus</taxon>
    </lineage>
</organism>
<keyword evidence="5" id="KW-0472">Membrane</keyword>
<dbReference type="Pfam" id="PF00288">
    <property type="entry name" value="GHMP_kinases_N"/>
    <property type="match status" value="1"/>
</dbReference>
<accession>A0A3P7JDK9</accession>
<evidence type="ECO:0000313" key="7">
    <source>
        <dbReference type="EMBL" id="VDM76174.1"/>
    </source>
</evidence>
<dbReference type="Gene3D" id="3.30.230.10">
    <property type="match status" value="1"/>
</dbReference>
<evidence type="ECO:0000256" key="2">
    <source>
        <dbReference type="ARBA" id="ARBA00022741"/>
    </source>
</evidence>
<keyword evidence="8" id="KW-1185">Reference proteome</keyword>
<dbReference type="InterPro" id="IPR006204">
    <property type="entry name" value="GHMP_kinase_N_dom"/>
</dbReference>
<evidence type="ECO:0000313" key="8">
    <source>
        <dbReference type="Proteomes" id="UP000270094"/>
    </source>
</evidence>
<dbReference type="InterPro" id="IPR020568">
    <property type="entry name" value="Ribosomal_Su5_D2-typ_SF"/>
</dbReference>
<evidence type="ECO:0000256" key="3">
    <source>
        <dbReference type="ARBA" id="ARBA00022777"/>
    </source>
</evidence>
<dbReference type="PROSITE" id="PS00627">
    <property type="entry name" value="GHMP_KINASES_ATP"/>
    <property type="match status" value="1"/>
</dbReference>
<keyword evidence="1" id="KW-0808">Transferase</keyword>
<keyword evidence="5" id="KW-0812">Transmembrane</keyword>
<proteinExistence type="predicted"/>
<dbReference type="GO" id="GO:0005524">
    <property type="term" value="F:ATP binding"/>
    <property type="evidence" value="ECO:0007669"/>
    <property type="project" value="UniProtKB-KW"/>
</dbReference>
<dbReference type="EMBL" id="UYYB01096475">
    <property type="protein sequence ID" value="VDM76174.1"/>
    <property type="molecule type" value="Genomic_DNA"/>
</dbReference>
<dbReference type="GO" id="GO:0016301">
    <property type="term" value="F:kinase activity"/>
    <property type="evidence" value="ECO:0007669"/>
    <property type="project" value="UniProtKB-KW"/>
</dbReference>
<keyword evidence="4" id="KW-0067">ATP-binding</keyword>
<evidence type="ECO:0000256" key="4">
    <source>
        <dbReference type="ARBA" id="ARBA00022840"/>
    </source>
</evidence>
<dbReference type="InterPro" id="IPR014721">
    <property type="entry name" value="Ribsml_uS5_D2-typ_fold_subgr"/>
</dbReference>
<reference evidence="7 8" key="1">
    <citation type="submission" date="2018-11" db="EMBL/GenBank/DDBJ databases">
        <authorList>
            <consortium name="Pathogen Informatics"/>
        </authorList>
    </citation>
    <scope>NUCLEOTIDE SEQUENCE [LARGE SCALE GENOMIC DNA]</scope>
</reference>
<feature type="domain" description="GHMP kinase N-terminal" evidence="6">
    <location>
        <begin position="6"/>
        <end position="44"/>
    </location>
</feature>
<evidence type="ECO:0000256" key="5">
    <source>
        <dbReference type="SAM" id="Phobius"/>
    </source>
</evidence>
<keyword evidence="2" id="KW-0547">Nucleotide-binding</keyword>
<feature type="transmembrane region" description="Helical" evidence="5">
    <location>
        <begin position="20"/>
        <end position="44"/>
    </location>
</feature>